<dbReference type="EMBL" id="KZ293471">
    <property type="protein sequence ID" value="PBK61965.1"/>
    <property type="molecule type" value="Genomic_DNA"/>
</dbReference>
<evidence type="ECO:0000313" key="1">
    <source>
        <dbReference type="EMBL" id="PBK61965.1"/>
    </source>
</evidence>
<dbReference type="STRING" id="1076256.A0A2H3ATC1"/>
<sequence>MALHGLKIAARGWDVRGILSKLLKMYSTFQLYTHTPCLPIYDNIVHTPRGDIHAKCIVHATNRWTSHLLAPMRETIVLCSFVLYPGTSEDRWDYLTQQPPNPATLGEKSHAEFMFGGGIEMRRIWCW</sequence>
<dbReference type="AlphaFoldDB" id="A0A2H3ATC1"/>
<accession>A0A2H3ATC1</accession>
<organism evidence="1 2">
    <name type="scientific">Armillaria solidipes</name>
    <dbReference type="NCBI Taxonomy" id="1076256"/>
    <lineage>
        <taxon>Eukaryota</taxon>
        <taxon>Fungi</taxon>
        <taxon>Dikarya</taxon>
        <taxon>Basidiomycota</taxon>
        <taxon>Agaricomycotina</taxon>
        <taxon>Agaricomycetes</taxon>
        <taxon>Agaricomycetidae</taxon>
        <taxon>Agaricales</taxon>
        <taxon>Marasmiineae</taxon>
        <taxon>Physalacriaceae</taxon>
        <taxon>Armillaria</taxon>
    </lineage>
</organism>
<gene>
    <name evidence="1" type="ORF">ARMSODRAFT_1025298</name>
</gene>
<keyword evidence="2" id="KW-1185">Reference proteome</keyword>
<proteinExistence type="predicted"/>
<reference evidence="2" key="1">
    <citation type="journal article" date="2017" name="Nat. Ecol. Evol.">
        <title>Genome expansion and lineage-specific genetic innovations in the forest pathogenic fungi Armillaria.</title>
        <authorList>
            <person name="Sipos G."/>
            <person name="Prasanna A.N."/>
            <person name="Walter M.C."/>
            <person name="O'Connor E."/>
            <person name="Balint B."/>
            <person name="Krizsan K."/>
            <person name="Kiss B."/>
            <person name="Hess J."/>
            <person name="Varga T."/>
            <person name="Slot J."/>
            <person name="Riley R."/>
            <person name="Boka B."/>
            <person name="Rigling D."/>
            <person name="Barry K."/>
            <person name="Lee J."/>
            <person name="Mihaltcheva S."/>
            <person name="LaButti K."/>
            <person name="Lipzen A."/>
            <person name="Waldron R."/>
            <person name="Moloney N.M."/>
            <person name="Sperisen C."/>
            <person name="Kredics L."/>
            <person name="Vagvoelgyi C."/>
            <person name="Patrignani A."/>
            <person name="Fitzpatrick D."/>
            <person name="Nagy I."/>
            <person name="Doyle S."/>
            <person name="Anderson J.B."/>
            <person name="Grigoriev I.V."/>
            <person name="Gueldener U."/>
            <person name="Muensterkoetter M."/>
            <person name="Nagy L.G."/>
        </authorList>
    </citation>
    <scope>NUCLEOTIDE SEQUENCE [LARGE SCALE GENOMIC DNA]</scope>
    <source>
        <strain evidence="2">28-4</strain>
    </source>
</reference>
<dbReference type="Proteomes" id="UP000218334">
    <property type="component" value="Unassembled WGS sequence"/>
</dbReference>
<protein>
    <recommendedName>
        <fullName evidence="3">FAD dependent oxidoreductase domain-containing protein</fullName>
    </recommendedName>
</protein>
<name>A0A2H3ATC1_9AGAR</name>
<evidence type="ECO:0000313" key="2">
    <source>
        <dbReference type="Proteomes" id="UP000218334"/>
    </source>
</evidence>
<evidence type="ECO:0008006" key="3">
    <source>
        <dbReference type="Google" id="ProtNLM"/>
    </source>
</evidence>